<sequence length="387" mass="44282">MRSLDHLNCVRLFYYFVTQLVDGLHLNLVMEFMSDSLASILCRHGRANFDIHPTMIQIYLYQILRGTAYLHSKNIAHRDLKPHNILVDSVTSLLKLCDFGASKQLGDGSMNVAYICSRYYRAPELLLGSTTYGVSIDTWSIGCIFAELFILRPFFIGRNSTEQLVKVIEFLGVPPQGQMQTMNPSFPHIIRKYEPIAMMKKLQNKPSYRAAALLTKMLEFEPNERVDCWDALCHTYFEHLRRPGAQQPDGRPLPPLFNFTKAELQRNPSINSLIMPMPDLRPKGILRPHDQTMRKRILECFEVHEKSPQPLDLSGDNPGPSTLRMDTHQETQVMESGTKDVPKDKESRRSQATLENMSPGKAIRSGKRRKVLDKKSNDAPRYTTSKT</sequence>
<keyword evidence="4" id="KW-0547">Nucleotide-binding</keyword>
<dbReference type="InterPro" id="IPR000719">
    <property type="entry name" value="Prot_kinase_dom"/>
</dbReference>
<dbReference type="GO" id="GO:0007165">
    <property type="term" value="P:signal transduction"/>
    <property type="evidence" value="ECO:0007669"/>
    <property type="project" value="TreeGrafter"/>
</dbReference>
<keyword evidence="2" id="KW-0723">Serine/threonine-protein kinase</keyword>
<keyword evidence="5 9" id="KW-0418">Kinase</keyword>
<organism evidence="9 10">
    <name type="scientific">Tropilaelaps mercedesae</name>
    <dbReference type="NCBI Taxonomy" id="418985"/>
    <lineage>
        <taxon>Eukaryota</taxon>
        <taxon>Metazoa</taxon>
        <taxon>Ecdysozoa</taxon>
        <taxon>Arthropoda</taxon>
        <taxon>Chelicerata</taxon>
        <taxon>Arachnida</taxon>
        <taxon>Acari</taxon>
        <taxon>Parasitiformes</taxon>
        <taxon>Mesostigmata</taxon>
        <taxon>Gamasina</taxon>
        <taxon>Dermanyssoidea</taxon>
        <taxon>Laelapidae</taxon>
        <taxon>Tropilaelaps</taxon>
    </lineage>
</organism>
<gene>
    <name evidence="9" type="ORF">BIW11_04053</name>
</gene>
<feature type="compositionally biased region" description="Basic and acidic residues" evidence="7">
    <location>
        <begin position="337"/>
        <end position="349"/>
    </location>
</feature>
<dbReference type="GO" id="GO:0030154">
    <property type="term" value="P:cell differentiation"/>
    <property type="evidence" value="ECO:0007669"/>
    <property type="project" value="TreeGrafter"/>
</dbReference>
<dbReference type="InterPro" id="IPR050591">
    <property type="entry name" value="GSK-3"/>
</dbReference>
<dbReference type="InterPro" id="IPR008271">
    <property type="entry name" value="Ser/Thr_kinase_AS"/>
</dbReference>
<dbReference type="PROSITE" id="PS50011">
    <property type="entry name" value="PROTEIN_KINASE_DOM"/>
    <property type="match status" value="1"/>
</dbReference>
<dbReference type="SUPFAM" id="SSF56112">
    <property type="entry name" value="Protein kinase-like (PK-like)"/>
    <property type="match status" value="1"/>
</dbReference>
<dbReference type="PANTHER" id="PTHR24057">
    <property type="entry name" value="GLYCOGEN SYNTHASE KINASE-3 ALPHA"/>
    <property type="match status" value="1"/>
</dbReference>
<dbReference type="Gene3D" id="3.30.200.20">
    <property type="entry name" value="Phosphorylase Kinase, domain 1"/>
    <property type="match status" value="1"/>
</dbReference>
<name>A0A1V9XBQ9_9ACAR</name>
<keyword evidence="3" id="KW-0808">Transferase</keyword>
<feature type="domain" description="Protein kinase" evidence="8">
    <location>
        <begin position="1"/>
        <end position="237"/>
    </location>
</feature>
<dbReference type="Pfam" id="PF00069">
    <property type="entry name" value="Pkinase"/>
    <property type="match status" value="1"/>
</dbReference>
<protein>
    <submittedName>
        <fullName evidence="9">Glycogen synthase kinase-3 beta-like</fullName>
    </submittedName>
</protein>
<evidence type="ECO:0000256" key="4">
    <source>
        <dbReference type="ARBA" id="ARBA00022741"/>
    </source>
</evidence>
<proteinExistence type="inferred from homology"/>
<evidence type="ECO:0000256" key="5">
    <source>
        <dbReference type="ARBA" id="ARBA00022777"/>
    </source>
</evidence>
<dbReference type="PROSITE" id="PS00108">
    <property type="entry name" value="PROTEIN_KINASE_ST"/>
    <property type="match status" value="1"/>
</dbReference>
<feature type="region of interest" description="Disordered" evidence="7">
    <location>
        <begin position="329"/>
        <end position="387"/>
    </location>
</feature>
<dbReference type="GO" id="GO:0004674">
    <property type="term" value="F:protein serine/threonine kinase activity"/>
    <property type="evidence" value="ECO:0007669"/>
    <property type="project" value="UniProtKB-KW"/>
</dbReference>
<dbReference type="STRING" id="418985.A0A1V9XBQ9"/>
<keyword evidence="10" id="KW-1185">Reference proteome</keyword>
<evidence type="ECO:0000256" key="7">
    <source>
        <dbReference type="SAM" id="MobiDB-lite"/>
    </source>
</evidence>
<dbReference type="FunFam" id="1.10.510.10:FF:000624">
    <property type="entry name" value="Mitogen-activated protein kinase"/>
    <property type="match status" value="1"/>
</dbReference>
<dbReference type="AlphaFoldDB" id="A0A1V9XBQ9"/>
<dbReference type="Gene3D" id="1.10.510.10">
    <property type="entry name" value="Transferase(Phosphotransferase) domain 1"/>
    <property type="match status" value="1"/>
</dbReference>
<evidence type="ECO:0000256" key="1">
    <source>
        <dbReference type="ARBA" id="ARBA00005527"/>
    </source>
</evidence>
<dbReference type="GO" id="GO:0005524">
    <property type="term" value="F:ATP binding"/>
    <property type="evidence" value="ECO:0007669"/>
    <property type="project" value="UniProtKB-KW"/>
</dbReference>
<comment type="caution">
    <text evidence="9">The sequence shown here is derived from an EMBL/GenBank/DDBJ whole genome shotgun (WGS) entry which is preliminary data.</text>
</comment>
<accession>A0A1V9XBQ9</accession>
<dbReference type="GO" id="GO:0005634">
    <property type="term" value="C:nucleus"/>
    <property type="evidence" value="ECO:0007669"/>
    <property type="project" value="TreeGrafter"/>
</dbReference>
<evidence type="ECO:0000256" key="2">
    <source>
        <dbReference type="ARBA" id="ARBA00022527"/>
    </source>
</evidence>
<dbReference type="GO" id="GO:0005737">
    <property type="term" value="C:cytoplasm"/>
    <property type="evidence" value="ECO:0007669"/>
    <property type="project" value="TreeGrafter"/>
</dbReference>
<dbReference type="EMBL" id="MNPL01015638">
    <property type="protein sequence ID" value="OQR70985.1"/>
    <property type="molecule type" value="Genomic_DNA"/>
</dbReference>
<reference evidence="9 10" key="1">
    <citation type="journal article" date="2017" name="Gigascience">
        <title>Draft genome of the honey bee ectoparasitic mite, Tropilaelaps mercedesae, is shaped by the parasitic life history.</title>
        <authorList>
            <person name="Dong X."/>
            <person name="Armstrong S.D."/>
            <person name="Xia D."/>
            <person name="Makepeace B.L."/>
            <person name="Darby A.C."/>
            <person name="Kadowaki T."/>
        </authorList>
    </citation>
    <scope>NUCLEOTIDE SEQUENCE [LARGE SCALE GENOMIC DNA]</scope>
    <source>
        <strain evidence="9">Wuxi-XJTLU</strain>
    </source>
</reference>
<keyword evidence="6" id="KW-0067">ATP-binding</keyword>
<dbReference type="InterPro" id="IPR011009">
    <property type="entry name" value="Kinase-like_dom_sf"/>
</dbReference>
<evidence type="ECO:0000259" key="8">
    <source>
        <dbReference type="PROSITE" id="PS50011"/>
    </source>
</evidence>
<evidence type="ECO:0000256" key="3">
    <source>
        <dbReference type="ARBA" id="ARBA00022679"/>
    </source>
</evidence>
<evidence type="ECO:0000256" key="6">
    <source>
        <dbReference type="ARBA" id="ARBA00022840"/>
    </source>
</evidence>
<comment type="similarity">
    <text evidence="1">Belongs to the protein kinase superfamily. CMGC Ser/Thr protein kinase family. GSK-3 subfamily.</text>
</comment>
<dbReference type="InParanoid" id="A0A1V9XBQ9"/>
<dbReference type="SMART" id="SM00220">
    <property type="entry name" value="S_TKc"/>
    <property type="match status" value="1"/>
</dbReference>
<dbReference type="Proteomes" id="UP000192247">
    <property type="component" value="Unassembled WGS sequence"/>
</dbReference>
<evidence type="ECO:0000313" key="10">
    <source>
        <dbReference type="Proteomes" id="UP000192247"/>
    </source>
</evidence>
<evidence type="ECO:0000313" key="9">
    <source>
        <dbReference type="EMBL" id="OQR70985.1"/>
    </source>
</evidence>
<dbReference type="PANTHER" id="PTHR24057:SF0">
    <property type="entry name" value="PROTEIN KINASE SHAGGY-RELATED"/>
    <property type="match status" value="1"/>
</dbReference>
<dbReference type="OrthoDB" id="272141at2759"/>